<dbReference type="AlphaFoldDB" id="A0A2S5TCW7"/>
<dbReference type="HAMAP" id="MF_00003">
    <property type="entry name" value="RbfA"/>
    <property type="match status" value="1"/>
</dbReference>
<accession>A0A2S5TCW7</accession>
<dbReference type="GO" id="GO:0043024">
    <property type="term" value="F:ribosomal small subunit binding"/>
    <property type="evidence" value="ECO:0007669"/>
    <property type="project" value="TreeGrafter"/>
</dbReference>
<dbReference type="InterPro" id="IPR015946">
    <property type="entry name" value="KH_dom-like_a/b"/>
</dbReference>
<dbReference type="GO" id="GO:0030490">
    <property type="term" value="P:maturation of SSU-rRNA"/>
    <property type="evidence" value="ECO:0007669"/>
    <property type="project" value="UniProtKB-UniRule"/>
</dbReference>
<feature type="region of interest" description="Disordered" evidence="3">
    <location>
        <begin position="113"/>
        <end position="134"/>
    </location>
</feature>
<evidence type="ECO:0000256" key="1">
    <source>
        <dbReference type="ARBA" id="ARBA00022517"/>
    </source>
</evidence>
<dbReference type="Gene3D" id="3.30.300.20">
    <property type="match status" value="1"/>
</dbReference>
<dbReference type="SUPFAM" id="SSF89919">
    <property type="entry name" value="Ribosome-binding factor A, RbfA"/>
    <property type="match status" value="1"/>
</dbReference>
<dbReference type="RefSeq" id="WP_104231284.1">
    <property type="nucleotide sequence ID" value="NZ_PSNW01000009.1"/>
</dbReference>
<reference evidence="4 5" key="1">
    <citation type="submission" date="2018-02" db="EMBL/GenBank/DDBJ databases">
        <title>Genome sequencing of Solimonas sp. HR-BB.</title>
        <authorList>
            <person name="Lee Y."/>
            <person name="Jeon C.O."/>
        </authorList>
    </citation>
    <scope>NUCLEOTIDE SEQUENCE [LARGE SCALE GENOMIC DNA]</scope>
    <source>
        <strain evidence="4 5">HR-BB</strain>
    </source>
</reference>
<comment type="similarity">
    <text evidence="2">Belongs to the RbfA family.</text>
</comment>
<evidence type="ECO:0000313" key="5">
    <source>
        <dbReference type="Proteomes" id="UP000238220"/>
    </source>
</evidence>
<comment type="function">
    <text evidence="2">One of several proteins that assist in the late maturation steps of the functional core of the 30S ribosomal subunit. Associates with free 30S ribosomal subunits (but not with 30S subunits that are part of 70S ribosomes or polysomes). Required for efficient processing of 16S rRNA. May interact with the 5'-terminal helix region of 16S rRNA.</text>
</comment>
<dbReference type="InterPro" id="IPR000238">
    <property type="entry name" value="RbfA"/>
</dbReference>
<dbReference type="GO" id="GO:0005829">
    <property type="term" value="C:cytosol"/>
    <property type="evidence" value="ECO:0007669"/>
    <property type="project" value="TreeGrafter"/>
</dbReference>
<dbReference type="PANTHER" id="PTHR33515">
    <property type="entry name" value="RIBOSOME-BINDING FACTOR A, CHLOROPLASTIC-RELATED"/>
    <property type="match status" value="1"/>
</dbReference>
<protein>
    <recommendedName>
        <fullName evidence="2">Ribosome-binding factor A</fullName>
    </recommendedName>
</protein>
<dbReference type="InterPro" id="IPR023799">
    <property type="entry name" value="RbfA_dom_sf"/>
</dbReference>
<dbReference type="Pfam" id="PF02033">
    <property type="entry name" value="RBFA"/>
    <property type="match status" value="1"/>
</dbReference>
<comment type="subcellular location">
    <subcellularLocation>
        <location evidence="2">Cytoplasm</location>
    </subcellularLocation>
</comment>
<feature type="compositionally biased region" description="Basic and acidic residues" evidence="3">
    <location>
        <begin position="117"/>
        <end position="134"/>
    </location>
</feature>
<dbReference type="InterPro" id="IPR020053">
    <property type="entry name" value="Ribosome-bd_factorA_CS"/>
</dbReference>
<evidence type="ECO:0000256" key="3">
    <source>
        <dbReference type="SAM" id="MobiDB-lite"/>
    </source>
</evidence>
<gene>
    <name evidence="2 4" type="primary">rbfA</name>
    <name evidence="4" type="ORF">C3942_15550</name>
</gene>
<keyword evidence="5" id="KW-1185">Reference proteome</keyword>
<evidence type="ECO:0000313" key="4">
    <source>
        <dbReference type="EMBL" id="PPE72841.1"/>
    </source>
</evidence>
<name>A0A2S5TCW7_9GAMM</name>
<comment type="caution">
    <text evidence="4">The sequence shown here is derived from an EMBL/GenBank/DDBJ whole genome shotgun (WGS) entry which is preliminary data.</text>
</comment>
<keyword evidence="1 2" id="KW-0690">Ribosome biogenesis</keyword>
<evidence type="ECO:0000256" key="2">
    <source>
        <dbReference type="HAMAP-Rule" id="MF_00003"/>
    </source>
</evidence>
<organism evidence="4 5">
    <name type="scientific">Solimonas fluminis</name>
    <dbReference type="NCBI Taxonomy" id="2086571"/>
    <lineage>
        <taxon>Bacteria</taxon>
        <taxon>Pseudomonadati</taxon>
        <taxon>Pseudomonadota</taxon>
        <taxon>Gammaproteobacteria</taxon>
        <taxon>Nevskiales</taxon>
        <taxon>Nevskiaceae</taxon>
        <taxon>Solimonas</taxon>
    </lineage>
</organism>
<keyword evidence="2" id="KW-0963">Cytoplasm</keyword>
<proteinExistence type="inferred from homology"/>
<dbReference type="EMBL" id="PSNW01000009">
    <property type="protein sequence ID" value="PPE72841.1"/>
    <property type="molecule type" value="Genomic_DNA"/>
</dbReference>
<dbReference type="OrthoDB" id="307788at2"/>
<comment type="subunit">
    <text evidence="2">Monomer. Binds 30S ribosomal subunits, but not 50S ribosomal subunits or 70S ribosomes.</text>
</comment>
<dbReference type="Proteomes" id="UP000238220">
    <property type="component" value="Unassembled WGS sequence"/>
</dbReference>
<sequence>MPKEYARKLRINTQIQAELAQLIRTELSDKRVAGVTVTGVDVAPDLRQARVTVSLLGSDEQLKTAVEGLNHAAGKLRHGLGDRLKLRTVPNLRFVPDLALREGDRVSGMIRSAVQADRQHAQERGEGEDESKGG</sequence>
<dbReference type="NCBIfam" id="TIGR00082">
    <property type="entry name" value="rbfA"/>
    <property type="match status" value="1"/>
</dbReference>
<dbReference type="PROSITE" id="PS01319">
    <property type="entry name" value="RBFA"/>
    <property type="match status" value="1"/>
</dbReference>
<dbReference type="PANTHER" id="PTHR33515:SF1">
    <property type="entry name" value="RIBOSOME-BINDING FACTOR A, CHLOROPLASTIC-RELATED"/>
    <property type="match status" value="1"/>
</dbReference>